<keyword evidence="5" id="KW-1185">Reference proteome</keyword>
<accession>A0A672HAP9</accession>
<dbReference type="InterPro" id="IPR000922">
    <property type="entry name" value="Lectin_gal-bd_dom"/>
</dbReference>
<sequence length="159" mass="17400">EQSLTLTLTLTDQRGLLPPFCFHRVHVRPAPLTSVLVLLCSDNCGVITVKSAYYGRRDRTTCSEGRPAAQLRNSQCFNPTGKVAESCDGKTTCIIRASNSVFGDPCGGTYKYLEVDYTCEREFGSDCSHLYGGRRFTALIQHKAAAATQNPEPGFREAA</sequence>
<dbReference type="AlphaFoldDB" id="A0A672HAP9"/>
<dbReference type="PANTHER" id="PTHR46780">
    <property type="entry name" value="PROTEIN EVA-1"/>
    <property type="match status" value="1"/>
</dbReference>
<evidence type="ECO:0000256" key="2">
    <source>
        <dbReference type="ARBA" id="ARBA00022737"/>
    </source>
</evidence>
<protein>
    <recommendedName>
        <fullName evidence="3">SUEL-type lectin domain-containing protein</fullName>
    </recommendedName>
</protein>
<dbReference type="InterPro" id="IPR043159">
    <property type="entry name" value="Lectin_gal-bd_sf"/>
</dbReference>
<dbReference type="Pfam" id="PF02140">
    <property type="entry name" value="SUEL_Lectin"/>
    <property type="match status" value="1"/>
</dbReference>
<evidence type="ECO:0000259" key="3">
    <source>
        <dbReference type="PROSITE" id="PS50228"/>
    </source>
</evidence>
<keyword evidence="1" id="KW-0430">Lectin</keyword>
<dbReference type="PROSITE" id="PS50228">
    <property type="entry name" value="SUEL_LECTIN"/>
    <property type="match status" value="1"/>
</dbReference>
<feature type="domain" description="SUEL-type lectin" evidence="3">
    <location>
        <begin position="30"/>
        <end position="120"/>
    </location>
</feature>
<dbReference type="Gene3D" id="2.60.120.740">
    <property type="match status" value="1"/>
</dbReference>
<organism evidence="4 5">
    <name type="scientific">Salarias fasciatus</name>
    <name type="common">Jewelled blenny</name>
    <name type="synonym">Blennius fasciatus</name>
    <dbReference type="NCBI Taxonomy" id="181472"/>
    <lineage>
        <taxon>Eukaryota</taxon>
        <taxon>Metazoa</taxon>
        <taxon>Chordata</taxon>
        <taxon>Craniata</taxon>
        <taxon>Vertebrata</taxon>
        <taxon>Euteleostomi</taxon>
        <taxon>Actinopterygii</taxon>
        <taxon>Neopterygii</taxon>
        <taxon>Teleostei</taxon>
        <taxon>Neoteleostei</taxon>
        <taxon>Acanthomorphata</taxon>
        <taxon>Ovalentaria</taxon>
        <taxon>Blenniimorphae</taxon>
        <taxon>Blenniiformes</taxon>
        <taxon>Blennioidei</taxon>
        <taxon>Blenniidae</taxon>
        <taxon>Salariinae</taxon>
        <taxon>Salarias</taxon>
    </lineage>
</organism>
<name>A0A672HAP9_SALFA</name>
<reference evidence="4" key="3">
    <citation type="submission" date="2025-09" db="UniProtKB">
        <authorList>
            <consortium name="Ensembl"/>
        </authorList>
    </citation>
    <scope>IDENTIFICATION</scope>
</reference>
<evidence type="ECO:0000313" key="4">
    <source>
        <dbReference type="Ensembl" id="ENSSFAP00005026054.1"/>
    </source>
</evidence>
<reference evidence="4" key="1">
    <citation type="submission" date="2019-06" db="EMBL/GenBank/DDBJ databases">
        <authorList>
            <consortium name="Wellcome Sanger Institute Data Sharing"/>
        </authorList>
    </citation>
    <scope>NUCLEOTIDE SEQUENCE [LARGE SCALE GENOMIC DNA]</scope>
</reference>
<keyword evidence="2" id="KW-0677">Repeat</keyword>
<evidence type="ECO:0000313" key="5">
    <source>
        <dbReference type="Proteomes" id="UP000472267"/>
    </source>
</evidence>
<proteinExistence type="predicted"/>
<evidence type="ECO:0000256" key="1">
    <source>
        <dbReference type="ARBA" id="ARBA00022734"/>
    </source>
</evidence>
<reference evidence="4" key="2">
    <citation type="submission" date="2025-08" db="UniProtKB">
        <authorList>
            <consortium name="Ensembl"/>
        </authorList>
    </citation>
    <scope>IDENTIFICATION</scope>
</reference>
<dbReference type="Ensembl" id="ENSSFAT00005027082.1">
    <property type="protein sequence ID" value="ENSSFAP00005026054.1"/>
    <property type="gene ID" value="ENSSFAG00005013358.1"/>
</dbReference>
<dbReference type="Proteomes" id="UP000472267">
    <property type="component" value="Chromosome 20"/>
</dbReference>
<dbReference type="GO" id="GO:0030246">
    <property type="term" value="F:carbohydrate binding"/>
    <property type="evidence" value="ECO:0007669"/>
    <property type="project" value="UniProtKB-KW"/>
</dbReference>